<sequence length="466" mass="53372">MKQAINSFISRHELINAGDHLLLAVSGGPDSMAMLHFFHNMKEDIPLFISVAHVDHGLRGEASKKDAELVSSYCSRLNVPYYLYEADVKALKEKEGLSTQEAARTCRYEWFAGLMEKLGADKLVTAHHGDDQVETMLMRQIRGSLSGRKGIPVKRPFAEGWLVRPFLAVEKSDLEAYCERHGIPYNEDASNQTGLYLRNRIRNHVLSFVKEENPKAHEAFQWQSEVWAEEEMWLQSEAERFASGIITRREEKETVISLPEFKKIPNALQRRVIHLILNYLSIKNQLQIDRSHIESVIGLLKNSHPSALLHLPNHTVVEKSYDHLIFMINDSADFHRIDHFEPQELAIPGETELPLGKLLIMPDSPQADKNASEDSVWFDMDKLALPLIVRARLPGDRMSFYGSNGTKKLKDLFMEEKVPKRDRDLWPVVTDRQGKIVWVPLLKRSNEAVVDSESGRVIKLTYQIYT</sequence>
<proteinExistence type="inferred from homology"/>
<evidence type="ECO:0000256" key="3">
    <source>
        <dbReference type="ARBA" id="ARBA00022598"/>
    </source>
</evidence>
<protein>
    <recommendedName>
        <fullName evidence="8">tRNA(Ile)-lysidine synthase</fullName>
        <ecNumber evidence="8">6.3.4.19</ecNumber>
    </recommendedName>
    <alternativeName>
        <fullName evidence="8">tRNA(Ile)-2-lysyl-cytidine synthase</fullName>
    </alternativeName>
    <alternativeName>
        <fullName evidence="8">tRNA(Ile)-lysidine synthetase</fullName>
    </alternativeName>
</protein>
<dbReference type="GO" id="GO:0032267">
    <property type="term" value="F:tRNA(Ile)-lysidine synthase activity"/>
    <property type="evidence" value="ECO:0007669"/>
    <property type="project" value="UniProtKB-EC"/>
</dbReference>
<keyword evidence="4 8" id="KW-0819">tRNA processing</keyword>
<comment type="catalytic activity">
    <reaction evidence="7 8">
        <text>cytidine(34) in tRNA(Ile2) + L-lysine + ATP = lysidine(34) in tRNA(Ile2) + AMP + diphosphate + H(+)</text>
        <dbReference type="Rhea" id="RHEA:43744"/>
        <dbReference type="Rhea" id="RHEA-COMP:10625"/>
        <dbReference type="Rhea" id="RHEA-COMP:10670"/>
        <dbReference type="ChEBI" id="CHEBI:15378"/>
        <dbReference type="ChEBI" id="CHEBI:30616"/>
        <dbReference type="ChEBI" id="CHEBI:32551"/>
        <dbReference type="ChEBI" id="CHEBI:33019"/>
        <dbReference type="ChEBI" id="CHEBI:82748"/>
        <dbReference type="ChEBI" id="CHEBI:83665"/>
        <dbReference type="ChEBI" id="CHEBI:456215"/>
        <dbReference type="EC" id="6.3.4.19"/>
    </reaction>
</comment>
<keyword evidence="2 8" id="KW-0963">Cytoplasm</keyword>
<dbReference type="PANTHER" id="PTHR43033">
    <property type="entry name" value="TRNA(ILE)-LYSIDINE SYNTHASE-RELATED"/>
    <property type="match status" value="1"/>
</dbReference>
<evidence type="ECO:0000256" key="4">
    <source>
        <dbReference type="ARBA" id="ARBA00022694"/>
    </source>
</evidence>
<dbReference type="InterPro" id="IPR015262">
    <property type="entry name" value="tRNA_Ile_lys_synt_subst-bd"/>
</dbReference>
<dbReference type="PANTHER" id="PTHR43033:SF1">
    <property type="entry name" value="TRNA(ILE)-LYSIDINE SYNTHASE-RELATED"/>
    <property type="match status" value="1"/>
</dbReference>
<dbReference type="GO" id="GO:0005737">
    <property type="term" value="C:cytoplasm"/>
    <property type="evidence" value="ECO:0007669"/>
    <property type="project" value="UniProtKB-SubCell"/>
</dbReference>
<evidence type="ECO:0000313" key="11">
    <source>
        <dbReference type="Proteomes" id="UP000198571"/>
    </source>
</evidence>
<dbReference type="CDD" id="cd01992">
    <property type="entry name" value="TilS_N"/>
    <property type="match status" value="1"/>
</dbReference>
<reference evidence="11" key="1">
    <citation type="submission" date="2016-10" db="EMBL/GenBank/DDBJ databases">
        <authorList>
            <person name="Varghese N."/>
            <person name="Submissions S."/>
        </authorList>
    </citation>
    <scope>NUCLEOTIDE SEQUENCE [LARGE SCALE GENOMIC DNA]</scope>
    <source>
        <strain evidence="11">S9</strain>
    </source>
</reference>
<dbReference type="GO" id="GO:0006400">
    <property type="term" value="P:tRNA modification"/>
    <property type="evidence" value="ECO:0007669"/>
    <property type="project" value="UniProtKB-UniRule"/>
</dbReference>
<dbReference type="RefSeq" id="WP_093055852.1">
    <property type="nucleotide sequence ID" value="NZ_FOGT01000024.1"/>
</dbReference>
<dbReference type="Pfam" id="PF09179">
    <property type="entry name" value="TilS"/>
    <property type="match status" value="1"/>
</dbReference>
<evidence type="ECO:0000256" key="5">
    <source>
        <dbReference type="ARBA" id="ARBA00022741"/>
    </source>
</evidence>
<dbReference type="Pfam" id="PF11734">
    <property type="entry name" value="TilS_C"/>
    <property type="match status" value="1"/>
</dbReference>
<evidence type="ECO:0000256" key="8">
    <source>
        <dbReference type="HAMAP-Rule" id="MF_01161"/>
    </source>
</evidence>
<evidence type="ECO:0000256" key="2">
    <source>
        <dbReference type="ARBA" id="ARBA00022490"/>
    </source>
</evidence>
<dbReference type="InterPro" id="IPR012796">
    <property type="entry name" value="Lysidine-tRNA-synth_C"/>
</dbReference>
<dbReference type="AlphaFoldDB" id="A0A1H9X459"/>
<keyword evidence="11" id="KW-1185">Reference proteome</keyword>
<evidence type="ECO:0000259" key="9">
    <source>
        <dbReference type="SMART" id="SM00977"/>
    </source>
</evidence>
<dbReference type="InterPro" id="IPR014729">
    <property type="entry name" value="Rossmann-like_a/b/a_fold"/>
</dbReference>
<dbReference type="Gene3D" id="3.30.465.60">
    <property type="match status" value="1"/>
</dbReference>
<comment type="function">
    <text evidence="8">Ligates lysine onto the cytidine present at position 34 of the AUA codon-specific tRNA(Ile) that contains the anticodon CAU, in an ATP-dependent manner. Cytidine is converted to lysidine, thus changing the amino acid specificity of the tRNA from methionine to isoleucine.</text>
</comment>
<dbReference type="Gene3D" id="3.40.50.620">
    <property type="entry name" value="HUPs"/>
    <property type="match status" value="1"/>
</dbReference>
<dbReference type="InterPro" id="IPR012094">
    <property type="entry name" value="tRNA_Ile_lys_synt"/>
</dbReference>
<keyword evidence="6 8" id="KW-0067">ATP-binding</keyword>
<dbReference type="EC" id="6.3.4.19" evidence="8"/>
<feature type="binding site" evidence="8">
    <location>
        <begin position="26"/>
        <end position="31"/>
    </location>
    <ligand>
        <name>ATP</name>
        <dbReference type="ChEBI" id="CHEBI:30616"/>
    </ligand>
</feature>
<dbReference type="OrthoDB" id="9807403at2"/>
<dbReference type="HAMAP" id="MF_01161">
    <property type="entry name" value="tRNA_Ile_lys_synt"/>
    <property type="match status" value="1"/>
</dbReference>
<dbReference type="GO" id="GO:0005524">
    <property type="term" value="F:ATP binding"/>
    <property type="evidence" value="ECO:0007669"/>
    <property type="project" value="UniProtKB-UniRule"/>
</dbReference>
<keyword evidence="3 8" id="KW-0436">Ligase</keyword>
<comment type="subcellular location">
    <subcellularLocation>
        <location evidence="1 8">Cytoplasm</location>
    </subcellularLocation>
</comment>
<dbReference type="NCBIfam" id="TIGR02433">
    <property type="entry name" value="lysidine_TilS_C"/>
    <property type="match status" value="1"/>
</dbReference>
<dbReference type="InterPro" id="IPR011063">
    <property type="entry name" value="TilS/TtcA_N"/>
</dbReference>
<dbReference type="InterPro" id="IPR012795">
    <property type="entry name" value="tRNA_Ile_lys_synt_N"/>
</dbReference>
<dbReference type="SUPFAM" id="SSF52402">
    <property type="entry name" value="Adenine nucleotide alpha hydrolases-like"/>
    <property type="match status" value="1"/>
</dbReference>
<dbReference type="SMART" id="SM00977">
    <property type="entry name" value="TilS_C"/>
    <property type="match status" value="1"/>
</dbReference>
<organism evidence="10 11">
    <name type="scientific">Salipaludibacillus aurantiacus</name>
    <dbReference type="NCBI Taxonomy" id="1601833"/>
    <lineage>
        <taxon>Bacteria</taxon>
        <taxon>Bacillati</taxon>
        <taxon>Bacillota</taxon>
        <taxon>Bacilli</taxon>
        <taxon>Bacillales</taxon>
        <taxon>Bacillaceae</taxon>
    </lineage>
</organism>
<dbReference type="EMBL" id="FOGT01000024">
    <property type="protein sequence ID" value="SES40904.1"/>
    <property type="molecule type" value="Genomic_DNA"/>
</dbReference>
<dbReference type="STRING" id="1601833.SAMN05518684_12444"/>
<accession>A0A1H9X459</accession>
<gene>
    <name evidence="8" type="primary">tilS</name>
    <name evidence="10" type="ORF">SAMN05518684_12444</name>
</gene>
<evidence type="ECO:0000313" key="10">
    <source>
        <dbReference type="EMBL" id="SES40904.1"/>
    </source>
</evidence>
<dbReference type="SUPFAM" id="SSF56037">
    <property type="entry name" value="PheT/TilS domain"/>
    <property type="match status" value="1"/>
</dbReference>
<feature type="domain" description="Lysidine-tRNA(Ile) synthetase C-terminal" evidence="9">
    <location>
        <begin position="387"/>
        <end position="460"/>
    </location>
</feature>
<dbReference type="SUPFAM" id="SSF82829">
    <property type="entry name" value="MesJ substrate recognition domain-like"/>
    <property type="match status" value="1"/>
</dbReference>
<comment type="domain">
    <text evidence="8">The N-terminal region contains the highly conserved SGGXDS motif, predicted to be a P-loop motif involved in ATP binding.</text>
</comment>
<evidence type="ECO:0000256" key="6">
    <source>
        <dbReference type="ARBA" id="ARBA00022840"/>
    </source>
</evidence>
<dbReference type="NCBIfam" id="TIGR02432">
    <property type="entry name" value="lysidine_TilS_N"/>
    <property type="match status" value="1"/>
</dbReference>
<evidence type="ECO:0000256" key="7">
    <source>
        <dbReference type="ARBA" id="ARBA00048539"/>
    </source>
</evidence>
<keyword evidence="5 8" id="KW-0547">Nucleotide-binding</keyword>
<evidence type="ECO:0000256" key="1">
    <source>
        <dbReference type="ARBA" id="ARBA00004496"/>
    </source>
</evidence>
<comment type="similarity">
    <text evidence="8">Belongs to the tRNA(Ile)-lysidine synthase family.</text>
</comment>
<name>A0A1H9X459_9BACI</name>
<dbReference type="Pfam" id="PF01171">
    <property type="entry name" value="ATP_bind_3"/>
    <property type="match status" value="1"/>
</dbReference>
<dbReference type="Proteomes" id="UP000198571">
    <property type="component" value="Unassembled WGS sequence"/>
</dbReference>